<dbReference type="GO" id="GO:0051017">
    <property type="term" value="P:actin filament bundle assembly"/>
    <property type="evidence" value="ECO:0007669"/>
    <property type="project" value="TreeGrafter"/>
</dbReference>
<sequence length="276" mass="29556">MSLEESRKRTEASLARKRINAGLANNVSSGSEAPQSPVTSGAMDSLLEKLRAAAPQARDQRDRRRRARLKERHQVRVASGQKIPEISGSDGVDTENNNGSESHGNLASNSNDTDSTETGLLSPPIQESDSGSVKDSSQVSESEDVADRAASMLQGLRDNADGERTRQRRETAEEERRKRRLRRRNGATNGSKDSTDGSALSSVPESASPPQTDSMETGESAASCSPPAEEDATPKPPLTPSIVVSPTVDQHPGSPGDDAEDDSFNRALRKPIEQSD</sequence>
<dbReference type="InterPro" id="IPR051661">
    <property type="entry name" value="Actin_filament_regulator"/>
</dbReference>
<evidence type="ECO:0000256" key="1">
    <source>
        <dbReference type="SAM" id="MobiDB-lite"/>
    </source>
</evidence>
<feature type="compositionally biased region" description="Polar residues" evidence="1">
    <location>
        <begin position="186"/>
        <end position="223"/>
    </location>
</feature>
<feature type="compositionally biased region" description="Polar residues" evidence="1">
    <location>
        <begin position="23"/>
        <end position="39"/>
    </location>
</feature>
<protein>
    <recommendedName>
        <fullName evidence="2">DAD domain-containing protein</fullName>
    </recommendedName>
</protein>
<gene>
    <name evidence="3" type="ORF">EYZ11_003120</name>
</gene>
<proteinExistence type="predicted"/>
<feature type="compositionally biased region" description="Polar residues" evidence="1">
    <location>
        <begin position="94"/>
        <end position="140"/>
    </location>
</feature>
<feature type="region of interest" description="Disordered" evidence="1">
    <location>
        <begin position="1"/>
        <end position="276"/>
    </location>
</feature>
<dbReference type="GO" id="GO:0051016">
    <property type="term" value="P:barbed-end actin filament capping"/>
    <property type="evidence" value="ECO:0007669"/>
    <property type="project" value="TreeGrafter"/>
</dbReference>
<keyword evidence="4" id="KW-1185">Reference proteome</keyword>
<dbReference type="GO" id="GO:1903475">
    <property type="term" value="P:mitotic actomyosin contractile ring assembly"/>
    <property type="evidence" value="ECO:0007669"/>
    <property type="project" value="TreeGrafter"/>
</dbReference>
<dbReference type="InterPro" id="IPR014767">
    <property type="entry name" value="DAD_dom"/>
</dbReference>
<dbReference type="PANTHER" id="PTHR47102:SF2">
    <property type="entry name" value="PROTEIN BNI1"/>
    <property type="match status" value="1"/>
</dbReference>
<evidence type="ECO:0000313" key="4">
    <source>
        <dbReference type="Proteomes" id="UP000308092"/>
    </source>
</evidence>
<comment type="caution">
    <text evidence="3">The sequence shown here is derived from an EMBL/GenBank/DDBJ whole genome shotgun (WGS) entry which is preliminary data.</text>
</comment>
<accession>A0A4S3JP34</accession>
<feature type="compositionally biased region" description="Basic residues" evidence="1">
    <location>
        <begin position="63"/>
        <end position="75"/>
    </location>
</feature>
<evidence type="ECO:0000313" key="3">
    <source>
        <dbReference type="EMBL" id="THC97406.1"/>
    </source>
</evidence>
<dbReference type="EMBL" id="SOSA01000076">
    <property type="protein sequence ID" value="THC97406.1"/>
    <property type="molecule type" value="Genomic_DNA"/>
</dbReference>
<organism evidence="3 4">
    <name type="scientific">Aspergillus tanneri</name>
    <dbReference type="NCBI Taxonomy" id="1220188"/>
    <lineage>
        <taxon>Eukaryota</taxon>
        <taxon>Fungi</taxon>
        <taxon>Dikarya</taxon>
        <taxon>Ascomycota</taxon>
        <taxon>Pezizomycotina</taxon>
        <taxon>Eurotiomycetes</taxon>
        <taxon>Eurotiomycetidae</taxon>
        <taxon>Eurotiales</taxon>
        <taxon>Aspergillaceae</taxon>
        <taxon>Aspergillus</taxon>
        <taxon>Aspergillus subgen. Circumdati</taxon>
    </lineage>
</organism>
<dbReference type="PANTHER" id="PTHR47102">
    <property type="entry name" value="PROTEIN BNI1"/>
    <property type="match status" value="1"/>
</dbReference>
<reference evidence="3 4" key="1">
    <citation type="submission" date="2019-03" db="EMBL/GenBank/DDBJ databases">
        <title>The genome sequence of a newly discovered highly antifungal drug resistant Aspergillus species, Aspergillus tanneri NIH 1004.</title>
        <authorList>
            <person name="Mounaud S."/>
            <person name="Singh I."/>
            <person name="Joardar V."/>
            <person name="Pakala S."/>
            <person name="Pakala S."/>
            <person name="Venepally P."/>
            <person name="Hoover J."/>
            <person name="Nierman W."/>
            <person name="Chung J."/>
            <person name="Losada L."/>
        </authorList>
    </citation>
    <scope>NUCLEOTIDE SEQUENCE [LARGE SCALE GENOMIC DNA]</scope>
    <source>
        <strain evidence="3 4">NIH1004</strain>
    </source>
</reference>
<dbReference type="PROSITE" id="PS51231">
    <property type="entry name" value="DAD"/>
    <property type="match status" value="1"/>
</dbReference>
<dbReference type="GO" id="GO:0032153">
    <property type="term" value="C:cell division site"/>
    <property type="evidence" value="ECO:0007669"/>
    <property type="project" value="TreeGrafter"/>
</dbReference>
<dbReference type="Proteomes" id="UP000308092">
    <property type="component" value="Unassembled WGS sequence"/>
</dbReference>
<feature type="domain" description="DAD" evidence="2">
    <location>
        <begin position="36"/>
        <end position="68"/>
    </location>
</feature>
<name>A0A4S3JP34_9EURO</name>
<feature type="compositionally biased region" description="Basic and acidic residues" evidence="1">
    <location>
        <begin position="158"/>
        <end position="176"/>
    </location>
</feature>
<dbReference type="GO" id="GO:0043332">
    <property type="term" value="C:mating projection tip"/>
    <property type="evidence" value="ECO:0007669"/>
    <property type="project" value="TreeGrafter"/>
</dbReference>
<dbReference type="STRING" id="1220188.A0A4S3JP34"/>
<dbReference type="AlphaFoldDB" id="A0A4S3JP34"/>
<evidence type="ECO:0000259" key="2">
    <source>
        <dbReference type="PROSITE" id="PS51231"/>
    </source>
</evidence>
<dbReference type="VEuPathDB" id="FungiDB:EYZ11_003120"/>
<feature type="compositionally biased region" description="Basic and acidic residues" evidence="1">
    <location>
        <begin position="1"/>
        <end position="11"/>
    </location>
</feature>